<dbReference type="GO" id="GO:0046872">
    <property type="term" value="F:metal ion binding"/>
    <property type="evidence" value="ECO:0007669"/>
    <property type="project" value="UniProtKB-KW"/>
</dbReference>
<dbReference type="InterPro" id="IPR034505">
    <property type="entry name" value="Coproporphyrinogen-III_oxidase"/>
</dbReference>
<reference evidence="6 7" key="1">
    <citation type="journal article" date="2016" name="Nat. Commun.">
        <title>Thousands of microbial genomes shed light on interconnected biogeochemical processes in an aquifer system.</title>
        <authorList>
            <person name="Anantharaman K."/>
            <person name="Brown C.T."/>
            <person name="Hug L.A."/>
            <person name="Sharon I."/>
            <person name="Castelle C.J."/>
            <person name="Probst A.J."/>
            <person name="Thomas B.C."/>
            <person name="Singh A."/>
            <person name="Wilkins M.J."/>
            <person name="Karaoz U."/>
            <person name="Brodie E.L."/>
            <person name="Williams K.H."/>
            <person name="Hubbard S.S."/>
            <person name="Banfield J.F."/>
        </authorList>
    </citation>
    <scope>NUCLEOTIDE SEQUENCE [LARGE SCALE GENOMIC DNA]</scope>
</reference>
<dbReference type="Proteomes" id="UP000177159">
    <property type="component" value="Unassembled WGS sequence"/>
</dbReference>
<dbReference type="PROSITE" id="PS51918">
    <property type="entry name" value="RADICAL_SAM"/>
    <property type="match status" value="1"/>
</dbReference>
<evidence type="ECO:0000313" key="6">
    <source>
        <dbReference type="EMBL" id="OGK22733.1"/>
    </source>
</evidence>
<dbReference type="PANTHER" id="PTHR13932:SF5">
    <property type="entry name" value="RADICAL S-ADENOSYL METHIONINE DOMAIN-CONTAINING PROTEIN 1, MITOCHONDRIAL"/>
    <property type="match status" value="1"/>
</dbReference>
<dbReference type="InterPro" id="IPR007197">
    <property type="entry name" value="rSAM"/>
</dbReference>
<dbReference type="SFLD" id="SFLDG01082">
    <property type="entry name" value="B12-binding_domain_containing"/>
    <property type="match status" value="1"/>
</dbReference>
<dbReference type="Pfam" id="PF04055">
    <property type="entry name" value="Radical_SAM"/>
    <property type="match status" value="1"/>
</dbReference>
<dbReference type="GO" id="GO:0051539">
    <property type="term" value="F:4 iron, 4 sulfur cluster binding"/>
    <property type="evidence" value="ECO:0007669"/>
    <property type="project" value="TreeGrafter"/>
</dbReference>
<keyword evidence="2" id="KW-0479">Metal-binding</keyword>
<dbReference type="PANTHER" id="PTHR13932">
    <property type="entry name" value="COPROPORPHYRINIGEN III OXIDASE"/>
    <property type="match status" value="1"/>
</dbReference>
<comment type="caution">
    <text evidence="6">The sequence shown here is derived from an EMBL/GenBank/DDBJ whole genome shotgun (WGS) entry which is preliminary data.</text>
</comment>
<accession>A0A1F7GV45</accession>
<sequence>MHSEKTKKRRVELLKKLQSYSKINSALIKDNLNFFKSFDLFYSKSPKFSKEDIRKIWEKHLADRQKSKSPDSLTLYVHNPFCAQRCNFCCYNSNQYNRQNARRYLDSIFGDCDYFKKTFAAHQFDSVYFGGGTPNILKTGEIDALFSKLFSIFKIKKGAERKIECNPIFSSREKLRIFKKYGFNRISFGVQSLDDKVLNLANRAYQKYEHVKKALRDCRDLGFEDVNIDLMFGLEGDNNDKFLESFDKALSLKPYSLIVYKLIPTKTFYDAFLSASAAPQKFISEPEKLFGRMYDLKIIFKKMAKIARKYGYLFINENMNFQSDNMGIAFRSRASAEKFDAEKISYSFFTNGAHSCFGLGLYSQSHVFGKAFYKDMNQEFDLNMDKKNYTGNTITLNREILFEMAEQIKSAGCVDIKKINSSCNVDFINYFKEAISDLNALNSIEMKNNKMHFIGKRIKVAESLLFFLKPSLLRVFLSVYSSNRLGKF</sequence>
<evidence type="ECO:0000259" key="5">
    <source>
        <dbReference type="PROSITE" id="PS51918"/>
    </source>
</evidence>
<organism evidence="6 7">
    <name type="scientific">Candidatus Roizmanbacteria bacterium RIFCSPHIGHO2_02_FULL_37_24</name>
    <dbReference type="NCBI Taxonomy" id="1802037"/>
    <lineage>
        <taxon>Bacteria</taxon>
        <taxon>Candidatus Roizmaniibacteriota</taxon>
    </lineage>
</organism>
<gene>
    <name evidence="6" type="ORF">A3C24_04060</name>
</gene>
<keyword evidence="3" id="KW-0408">Iron</keyword>
<keyword evidence="1" id="KW-0949">S-adenosyl-L-methionine</keyword>
<proteinExistence type="predicted"/>
<dbReference type="GO" id="GO:0005737">
    <property type="term" value="C:cytoplasm"/>
    <property type="evidence" value="ECO:0007669"/>
    <property type="project" value="TreeGrafter"/>
</dbReference>
<dbReference type="GO" id="GO:0006779">
    <property type="term" value="P:porphyrin-containing compound biosynthetic process"/>
    <property type="evidence" value="ECO:0007669"/>
    <property type="project" value="TreeGrafter"/>
</dbReference>
<dbReference type="InterPro" id="IPR058240">
    <property type="entry name" value="rSAM_sf"/>
</dbReference>
<dbReference type="SMART" id="SM00729">
    <property type="entry name" value="Elp3"/>
    <property type="match status" value="1"/>
</dbReference>
<evidence type="ECO:0000256" key="4">
    <source>
        <dbReference type="ARBA" id="ARBA00023014"/>
    </source>
</evidence>
<feature type="domain" description="Radical SAM core" evidence="5">
    <location>
        <begin position="67"/>
        <end position="313"/>
    </location>
</feature>
<evidence type="ECO:0000256" key="3">
    <source>
        <dbReference type="ARBA" id="ARBA00023004"/>
    </source>
</evidence>
<dbReference type="SFLD" id="SFLDS00029">
    <property type="entry name" value="Radical_SAM"/>
    <property type="match status" value="1"/>
</dbReference>
<dbReference type="InterPro" id="IPR013785">
    <property type="entry name" value="Aldolase_TIM"/>
</dbReference>
<keyword evidence="4" id="KW-0411">Iron-sulfur</keyword>
<evidence type="ECO:0000313" key="7">
    <source>
        <dbReference type="Proteomes" id="UP000177159"/>
    </source>
</evidence>
<evidence type="ECO:0000256" key="1">
    <source>
        <dbReference type="ARBA" id="ARBA00022691"/>
    </source>
</evidence>
<dbReference type="AlphaFoldDB" id="A0A1F7GV45"/>
<dbReference type="GO" id="GO:0003824">
    <property type="term" value="F:catalytic activity"/>
    <property type="evidence" value="ECO:0007669"/>
    <property type="project" value="InterPro"/>
</dbReference>
<dbReference type="EMBL" id="MFZM01000035">
    <property type="protein sequence ID" value="OGK22733.1"/>
    <property type="molecule type" value="Genomic_DNA"/>
</dbReference>
<evidence type="ECO:0000256" key="2">
    <source>
        <dbReference type="ARBA" id="ARBA00022723"/>
    </source>
</evidence>
<dbReference type="InterPro" id="IPR006638">
    <property type="entry name" value="Elp3/MiaA/NifB-like_rSAM"/>
</dbReference>
<dbReference type="SFLD" id="SFLDG01065">
    <property type="entry name" value="anaerobic_coproporphyrinogen-I"/>
    <property type="match status" value="1"/>
</dbReference>
<dbReference type="SUPFAM" id="SSF102114">
    <property type="entry name" value="Radical SAM enzymes"/>
    <property type="match status" value="1"/>
</dbReference>
<protein>
    <recommendedName>
        <fullName evidence="5">Radical SAM core domain-containing protein</fullName>
    </recommendedName>
</protein>
<dbReference type="CDD" id="cd01335">
    <property type="entry name" value="Radical_SAM"/>
    <property type="match status" value="1"/>
</dbReference>
<dbReference type="Gene3D" id="3.20.20.70">
    <property type="entry name" value="Aldolase class I"/>
    <property type="match status" value="1"/>
</dbReference>
<name>A0A1F7GV45_9BACT</name>